<evidence type="ECO:0000313" key="1">
    <source>
        <dbReference type="EMBL" id="KAK9703392.1"/>
    </source>
</evidence>
<keyword evidence="2" id="KW-1185">Reference proteome</keyword>
<name>A0AAW1JHZ9_POPJA</name>
<gene>
    <name evidence="1" type="ORF">QE152_g29344</name>
</gene>
<proteinExistence type="predicted"/>
<comment type="caution">
    <text evidence="1">The sequence shown here is derived from an EMBL/GenBank/DDBJ whole genome shotgun (WGS) entry which is preliminary data.</text>
</comment>
<accession>A0AAW1JHZ9</accession>
<dbReference type="EMBL" id="JASPKY010000370">
    <property type="protein sequence ID" value="KAK9703392.1"/>
    <property type="molecule type" value="Genomic_DNA"/>
</dbReference>
<protein>
    <submittedName>
        <fullName evidence="1">Uncharacterized protein</fullName>
    </submittedName>
</protein>
<evidence type="ECO:0000313" key="2">
    <source>
        <dbReference type="Proteomes" id="UP001458880"/>
    </source>
</evidence>
<sequence>MGSTISCEQCPAASEASVFTFSEPLVLKLTEGVLPEVQQQEHQVHDIKEREWMEKIQCIEDLHTSAYSLSFEGFNELCRRLEQRLDTMKGNDRLKREVEKCYRAHPGETLQCREPVQKFEDHIDLTRLRTIKEKYHS</sequence>
<reference evidence="1 2" key="1">
    <citation type="journal article" date="2024" name="BMC Genomics">
        <title>De novo assembly and annotation of Popillia japonica's genome with initial clues to its potential as an invasive pest.</title>
        <authorList>
            <person name="Cucini C."/>
            <person name="Boschi S."/>
            <person name="Funari R."/>
            <person name="Cardaioli E."/>
            <person name="Iannotti N."/>
            <person name="Marturano G."/>
            <person name="Paoli F."/>
            <person name="Bruttini M."/>
            <person name="Carapelli A."/>
            <person name="Frati F."/>
            <person name="Nardi F."/>
        </authorList>
    </citation>
    <scope>NUCLEOTIDE SEQUENCE [LARGE SCALE GENOMIC DNA]</scope>
    <source>
        <strain evidence="1">DMR45628</strain>
    </source>
</reference>
<dbReference type="Proteomes" id="UP001458880">
    <property type="component" value="Unassembled WGS sequence"/>
</dbReference>
<dbReference type="AlphaFoldDB" id="A0AAW1JHZ9"/>
<organism evidence="1 2">
    <name type="scientific">Popillia japonica</name>
    <name type="common">Japanese beetle</name>
    <dbReference type="NCBI Taxonomy" id="7064"/>
    <lineage>
        <taxon>Eukaryota</taxon>
        <taxon>Metazoa</taxon>
        <taxon>Ecdysozoa</taxon>
        <taxon>Arthropoda</taxon>
        <taxon>Hexapoda</taxon>
        <taxon>Insecta</taxon>
        <taxon>Pterygota</taxon>
        <taxon>Neoptera</taxon>
        <taxon>Endopterygota</taxon>
        <taxon>Coleoptera</taxon>
        <taxon>Polyphaga</taxon>
        <taxon>Scarabaeiformia</taxon>
        <taxon>Scarabaeidae</taxon>
        <taxon>Rutelinae</taxon>
        <taxon>Popillia</taxon>
    </lineage>
</organism>